<dbReference type="CDD" id="cd06225">
    <property type="entry name" value="HAMP"/>
    <property type="match status" value="1"/>
</dbReference>
<feature type="transmembrane region" description="Helical" evidence="24">
    <location>
        <begin position="670"/>
        <end position="687"/>
    </location>
</feature>
<dbReference type="SUPFAM" id="SSF158472">
    <property type="entry name" value="HAMP domain-like"/>
    <property type="match status" value="1"/>
</dbReference>
<feature type="transmembrane region" description="Helical" evidence="24">
    <location>
        <begin position="645"/>
        <end position="663"/>
    </location>
</feature>
<feature type="compositionally biased region" description="Basic and acidic residues" evidence="23">
    <location>
        <begin position="398"/>
        <end position="407"/>
    </location>
</feature>
<keyword evidence="11" id="KW-0418">Kinase</keyword>
<reference evidence="28" key="1">
    <citation type="journal article" date="2019" name="Int. J. Syst. Evol. Microbiol.">
        <title>The Global Catalogue of Microorganisms (GCM) 10K type strain sequencing project: providing services to taxonomists for standard genome sequencing and annotation.</title>
        <authorList>
            <consortium name="The Broad Institute Genomics Platform"/>
            <consortium name="The Broad Institute Genome Sequencing Center for Infectious Disease"/>
            <person name="Wu L."/>
            <person name="Ma J."/>
        </authorList>
    </citation>
    <scope>NUCLEOTIDE SEQUENCE [LARGE SCALE GENOMIC DNA]</scope>
    <source>
        <strain evidence="28">CECT 7649</strain>
    </source>
</reference>
<evidence type="ECO:0000259" key="26">
    <source>
        <dbReference type="PROSITE" id="PS50885"/>
    </source>
</evidence>
<dbReference type="InterPro" id="IPR003594">
    <property type="entry name" value="HATPase_dom"/>
</dbReference>
<dbReference type="Proteomes" id="UP001596496">
    <property type="component" value="Unassembled WGS sequence"/>
</dbReference>
<evidence type="ECO:0000256" key="15">
    <source>
        <dbReference type="ARBA" id="ARBA00022912"/>
    </source>
</evidence>
<dbReference type="InterPro" id="IPR003661">
    <property type="entry name" value="HisK_dim/P_dom"/>
</dbReference>
<dbReference type="InterPro" id="IPR050980">
    <property type="entry name" value="2C_sensor_his_kinase"/>
</dbReference>
<comment type="catalytic activity">
    <reaction evidence="1">
        <text>ATP + protein L-histidine = ADP + protein N-phospho-L-histidine.</text>
        <dbReference type="EC" id="2.7.13.3"/>
    </reaction>
</comment>
<dbReference type="EC" id="2.7.13.3" evidence="5"/>
<dbReference type="InterPro" id="IPR036097">
    <property type="entry name" value="HisK_dim/P_sf"/>
</dbReference>
<feature type="transmembrane region" description="Helical" evidence="24">
    <location>
        <begin position="623"/>
        <end position="639"/>
    </location>
</feature>
<sequence>MRPLDFLGRVKIKIGLVILLAVATAFALNEYGRSLGVVPWARMGLAAVLSLGMVQLVGRGMTGPLREMAAAAQTIAKGRYGMRVRATSRDEVGELARAFNAMAADLGEVDRQRRELVANVSHELRTPITGLQAVLENLVDGVSSPDNATLSTALTQTERLGRLVAQLLDLSRLDSGARPIEPEPVELGPLCAQAVREAGLAREEVALSSSVPAALGVHADPALLGQVLANLLDNGVRHSPSGGAVRLEARPAGSGVRLSVTDEGPGIPAPERPRVFERFSRLDAARAADAGGAGLGLAIVKEIVELHGGSVRVADTTSGCRMVVDLPGRTTVMSDLPDDPPGDPASRSGDPVSRSGGPASRSGDPVSRSGGAEPGPSRTTPAPVGAPQPSGAVQRSTTEARSRHDAGTDAPSSTAEAPDAPTGGTPPISRPGAAALPPGPRVPARAGEDTEDPKEEAVGIADQSVVSAMSGVPDAPDAPAVLVVPRRPKPSGEPTAQPVPGAAESPAAISDSIAARPLTTAAPRTVAESGTGAESGTVPEVAAAAVGRMPAGPSPAAAGGPTPARSSPAAAEGRAAGGSFSAVKPPVQDSRPPTQSGATTGAPPDYVPPPLLPRPALPPTPRWLLPVAAAVGLLAAIALPDARAGLGVVLVAVAAGAAVLPAARRRITPWTAAFGLLAYALVAVALVRDAEWLVGPSLLAGFGLAALAVSGAGRGWPGVIRGGLSVVLAVFPLPWFLLEPIKAVDRRRTLAPMLAGLVITAVLLLVFGVLFASADAVFASFVSEVFTAPAWAESVPVRLVLFGVFAALVGAATLVALRPAVEPAGRRARRRVSLVLWTIPLGALDLLFAAFVAVQISTLFGGNRRVMETAGLTYAEYARSGFFELVTVSVFVLGLVAVATAVVAAQGRERLLLAGLLGVLCGLTLVILASALHRLGLYIDAYGLSSLRASVGAVIWWLAAVFALVLVAGAMRLARRDAGWLPRTVVLVTALSLLTFAIWNPDLRVAESQLGIRKVSELDFNYITDLSADAVPAIDGLPPQVRDCLLSQMSSVRRLSARDGWNGWNLAREHARDLLGDRPPMEPSSACGEDIRSPGT</sequence>
<evidence type="ECO:0000256" key="22">
    <source>
        <dbReference type="ARBA" id="ARBA00041776"/>
    </source>
</evidence>
<evidence type="ECO:0000256" key="16">
    <source>
        <dbReference type="ARBA" id="ARBA00022989"/>
    </source>
</evidence>
<feature type="domain" description="HAMP" evidence="26">
    <location>
        <begin position="59"/>
        <end position="111"/>
    </location>
</feature>
<evidence type="ECO:0000256" key="4">
    <source>
        <dbReference type="ARBA" id="ARBA00004651"/>
    </source>
</evidence>
<feature type="transmembrane region" description="Helical" evidence="24">
    <location>
        <begin position="750"/>
        <end position="779"/>
    </location>
</feature>
<evidence type="ECO:0000256" key="10">
    <source>
        <dbReference type="ARBA" id="ARBA00022741"/>
    </source>
</evidence>
<evidence type="ECO:0000256" key="2">
    <source>
        <dbReference type="ARBA" id="ARBA00001936"/>
    </source>
</evidence>
<keyword evidence="18" id="KW-0346">Stress response</keyword>
<dbReference type="Gene3D" id="3.30.565.10">
    <property type="entry name" value="Histidine kinase-like ATPase, C-terminal domain"/>
    <property type="match status" value="1"/>
</dbReference>
<evidence type="ECO:0000256" key="6">
    <source>
        <dbReference type="ARBA" id="ARBA00022475"/>
    </source>
</evidence>
<keyword evidence="24" id="KW-0472">Membrane</keyword>
<keyword evidence="14" id="KW-0460">Magnesium</keyword>
<dbReference type="PANTHER" id="PTHR44936:SF9">
    <property type="entry name" value="SENSOR PROTEIN CREC"/>
    <property type="match status" value="1"/>
</dbReference>
<dbReference type="Gene3D" id="6.10.340.10">
    <property type="match status" value="1"/>
</dbReference>
<evidence type="ECO:0000256" key="19">
    <source>
        <dbReference type="ARBA" id="ARBA00023026"/>
    </source>
</evidence>
<name>A0ABW2PAN3_9ACTN</name>
<evidence type="ECO:0000256" key="24">
    <source>
        <dbReference type="SAM" id="Phobius"/>
    </source>
</evidence>
<feature type="region of interest" description="Disordered" evidence="23">
    <location>
        <begin position="1075"/>
        <end position="1096"/>
    </location>
</feature>
<evidence type="ECO:0000313" key="28">
    <source>
        <dbReference type="Proteomes" id="UP001596496"/>
    </source>
</evidence>
<feature type="domain" description="Histidine kinase" evidence="25">
    <location>
        <begin position="119"/>
        <end position="330"/>
    </location>
</feature>
<keyword evidence="19" id="KW-0843">Virulence</keyword>
<evidence type="ECO:0000256" key="9">
    <source>
        <dbReference type="ARBA" id="ARBA00022692"/>
    </source>
</evidence>
<organism evidence="27 28">
    <name type="scientific">Sphaerisporangium rhizosphaerae</name>
    <dbReference type="NCBI Taxonomy" id="2269375"/>
    <lineage>
        <taxon>Bacteria</taxon>
        <taxon>Bacillati</taxon>
        <taxon>Actinomycetota</taxon>
        <taxon>Actinomycetes</taxon>
        <taxon>Streptosporangiales</taxon>
        <taxon>Streptosporangiaceae</taxon>
        <taxon>Sphaerisporangium</taxon>
    </lineage>
</organism>
<feature type="transmembrane region" description="Helical" evidence="24">
    <location>
        <begin position="833"/>
        <end position="861"/>
    </location>
</feature>
<dbReference type="Pfam" id="PF02518">
    <property type="entry name" value="HATPase_c"/>
    <property type="match status" value="1"/>
</dbReference>
<keyword evidence="10" id="KW-0547">Nucleotide-binding</keyword>
<proteinExistence type="predicted"/>
<keyword evidence="20" id="KW-0464">Manganese</keyword>
<keyword evidence="6" id="KW-1003">Cell membrane</keyword>
<keyword evidence="28" id="KW-1185">Reference proteome</keyword>
<dbReference type="RefSeq" id="WP_380830020.1">
    <property type="nucleotide sequence ID" value="NZ_JBHTCG010000025.1"/>
</dbReference>
<keyword evidence="15" id="KW-0904">Protein phosphatase</keyword>
<dbReference type="SUPFAM" id="SSF47384">
    <property type="entry name" value="Homodimeric domain of signal transducing histidine kinase"/>
    <property type="match status" value="1"/>
</dbReference>
<comment type="cofactor">
    <cofactor evidence="2">
        <name>Mn(2+)</name>
        <dbReference type="ChEBI" id="CHEBI:29035"/>
    </cofactor>
</comment>
<dbReference type="Gene3D" id="1.10.287.130">
    <property type="match status" value="1"/>
</dbReference>
<comment type="subcellular location">
    <subcellularLocation>
        <location evidence="4">Cell membrane</location>
        <topology evidence="4">Multi-pass membrane protein</topology>
    </subcellularLocation>
</comment>
<dbReference type="PROSITE" id="PS50109">
    <property type="entry name" value="HIS_KIN"/>
    <property type="match status" value="1"/>
</dbReference>
<dbReference type="EMBL" id="JBHTCG010000025">
    <property type="protein sequence ID" value="MFC7386238.1"/>
    <property type="molecule type" value="Genomic_DNA"/>
</dbReference>
<feature type="compositionally biased region" description="Low complexity" evidence="23">
    <location>
        <begin position="514"/>
        <end position="527"/>
    </location>
</feature>
<comment type="caution">
    <text evidence="27">The sequence shown here is derived from an EMBL/GenBank/DDBJ whole genome shotgun (WGS) entry which is preliminary data.</text>
</comment>
<keyword evidence="17" id="KW-0902">Two-component regulatory system</keyword>
<feature type="compositionally biased region" description="Low complexity" evidence="23">
    <location>
        <begin position="550"/>
        <end position="571"/>
    </location>
</feature>
<evidence type="ECO:0000256" key="17">
    <source>
        <dbReference type="ARBA" id="ARBA00023012"/>
    </source>
</evidence>
<evidence type="ECO:0000256" key="11">
    <source>
        <dbReference type="ARBA" id="ARBA00022777"/>
    </source>
</evidence>
<evidence type="ECO:0000256" key="8">
    <source>
        <dbReference type="ARBA" id="ARBA00022679"/>
    </source>
</evidence>
<dbReference type="PRINTS" id="PR00344">
    <property type="entry name" value="BCTRLSENSOR"/>
</dbReference>
<dbReference type="InterPro" id="IPR005467">
    <property type="entry name" value="His_kinase_dom"/>
</dbReference>
<evidence type="ECO:0000256" key="21">
    <source>
        <dbReference type="ARBA" id="ARBA00040454"/>
    </source>
</evidence>
<evidence type="ECO:0000256" key="20">
    <source>
        <dbReference type="ARBA" id="ARBA00023211"/>
    </source>
</evidence>
<dbReference type="InterPro" id="IPR025291">
    <property type="entry name" value="DUF4153"/>
</dbReference>
<feature type="transmembrane region" description="Helical" evidence="24">
    <location>
        <begin position="881"/>
        <end position="904"/>
    </location>
</feature>
<dbReference type="CDD" id="cd00075">
    <property type="entry name" value="HATPase"/>
    <property type="match status" value="1"/>
</dbReference>
<evidence type="ECO:0000256" key="13">
    <source>
        <dbReference type="ARBA" id="ARBA00022840"/>
    </source>
</evidence>
<evidence type="ECO:0000256" key="23">
    <source>
        <dbReference type="SAM" id="MobiDB-lite"/>
    </source>
</evidence>
<evidence type="ECO:0000256" key="14">
    <source>
        <dbReference type="ARBA" id="ARBA00022842"/>
    </source>
</evidence>
<accession>A0ABW2PAN3</accession>
<keyword evidence="8" id="KW-0808">Transferase</keyword>
<dbReference type="PROSITE" id="PS50885">
    <property type="entry name" value="HAMP"/>
    <property type="match status" value="1"/>
</dbReference>
<dbReference type="SUPFAM" id="SSF55874">
    <property type="entry name" value="ATPase domain of HSP90 chaperone/DNA topoisomerase II/histidine kinase"/>
    <property type="match status" value="1"/>
</dbReference>
<evidence type="ECO:0000256" key="3">
    <source>
        <dbReference type="ARBA" id="ARBA00001946"/>
    </source>
</evidence>
<protein>
    <recommendedName>
        <fullName evidence="21">Signal transduction histidine-protein kinase/phosphatase MprB</fullName>
        <ecNumber evidence="5">2.7.13.3</ecNumber>
    </recommendedName>
    <alternativeName>
        <fullName evidence="22">Mycobacterial persistence regulator B</fullName>
    </alternativeName>
</protein>
<comment type="cofactor">
    <cofactor evidence="3">
        <name>Mg(2+)</name>
        <dbReference type="ChEBI" id="CHEBI:18420"/>
    </cofactor>
</comment>
<dbReference type="Pfam" id="PF00512">
    <property type="entry name" value="HisKA"/>
    <property type="match status" value="1"/>
</dbReference>
<evidence type="ECO:0000256" key="1">
    <source>
        <dbReference type="ARBA" id="ARBA00000085"/>
    </source>
</evidence>
<evidence type="ECO:0000259" key="25">
    <source>
        <dbReference type="PROSITE" id="PS50109"/>
    </source>
</evidence>
<feature type="transmembrane region" description="Helical" evidence="24">
    <location>
        <begin position="799"/>
        <end position="821"/>
    </location>
</feature>
<dbReference type="InterPro" id="IPR004358">
    <property type="entry name" value="Sig_transdc_His_kin-like_C"/>
</dbReference>
<keyword evidence="12" id="KW-0378">Hydrolase</keyword>
<dbReference type="PANTHER" id="PTHR44936">
    <property type="entry name" value="SENSOR PROTEIN CREC"/>
    <property type="match status" value="1"/>
</dbReference>
<keyword evidence="9 24" id="KW-0812">Transmembrane</keyword>
<feature type="transmembrane region" description="Helical" evidence="24">
    <location>
        <begin position="953"/>
        <end position="973"/>
    </location>
</feature>
<dbReference type="SMART" id="SM00387">
    <property type="entry name" value="HATPase_c"/>
    <property type="match status" value="1"/>
</dbReference>
<dbReference type="CDD" id="cd00082">
    <property type="entry name" value="HisKA"/>
    <property type="match status" value="1"/>
</dbReference>
<feature type="transmembrane region" description="Helical" evidence="24">
    <location>
        <begin position="719"/>
        <end position="738"/>
    </location>
</feature>
<evidence type="ECO:0000313" key="27">
    <source>
        <dbReference type="EMBL" id="MFC7386238.1"/>
    </source>
</evidence>
<keyword evidence="16 24" id="KW-1133">Transmembrane helix</keyword>
<dbReference type="InterPro" id="IPR036890">
    <property type="entry name" value="HATPase_C_sf"/>
</dbReference>
<evidence type="ECO:0000256" key="7">
    <source>
        <dbReference type="ARBA" id="ARBA00022553"/>
    </source>
</evidence>
<keyword evidence="7" id="KW-0597">Phosphoprotein</keyword>
<evidence type="ECO:0000256" key="5">
    <source>
        <dbReference type="ARBA" id="ARBA00012438"/>
    </source>
</evidence>
<gene>
    <name evidence="27" type="ORF">ACFQSB_28795</name>
</gene>
<dbReference type="Pfam" id="PF13687">
    <property type="entry name" value="DUF4153"/>
    <property type="match status" value="1"/>
</dbReference>
<keyword evidence="13" id="KW-0067">ATP-binding</keyword>
<feature type="region of interest" description="Disordered" evidence="23">
    <location>
        <begin position="330"/>
        <end position="613"/>
    </location>
</feature>
<feature type="transmembrane region" description="Helical" evidence="24">
    <location>
        <begin position="980"/>
        <end position="999"/>
    </location>
</feature>
<dbReference type="SMART" id="SM00388">
    <property type="entry name" value="HisKA"/>
    <property type="match status" value="1"/>
</dbReference>
<evidence type="ECO:0000256" key="12">
    <source>
        <dbReference type="ARBA" id="ARBA00022801"/>
    </source>
</evidence>
<dbReference type="SMART" id="SM00304">
    <property type="entry name" value="HAMP"/>
    <property type="match status" value="1"/>
</dbReference>
<dbReference type="Pfam" id="PF00672">
    <property type="entry name" value="HAMP"/>
    <property type="match status" value="1"/>
</dbReference>
<feature type="transmembrane region" description="Helical" evidence="24">
    <location>
        <begin position="911"/>
        <end position="933"/>
    </location>
</feature>
<evidence type="ECO:0000256" key="18">
    <source>
        <dbReference type="ARBA" id="ARBA00023016"/>
    </source>
</evidence>
<dbReference type="InterPro" id="IPR003660">
    <property type="entry name" value="HAMP_dom"/>
</dbReference>